<gene>
    <name evidence="3" type="ORF">NDU88_011503</name>
</gene>
<reference evidence="3" key="1">
    <citation type="journal article" date="2022" name="bioRxiv">
        <title>Sequencing and chromosome-scale assembly of the giantPleurodeles waltlgenome.</title>
        <authorList>
            <person name="Brown T."/>
            <person name="Elewa A."/>
            <person name="Iarovenko S."/>
            <person name="Subramanian E."/>
            <person name="Araus A.J."/>
            <person name="Petzold A."/>
            <person name="Susuki M."/>
            <person name="Suzuki K.-i.T."/>
            <person name="Hayashi T."/>
            <person name="Toyoda A."/>
            <person name="Oliveira C."/>
            <person name="Osipova E."/>
            <person name="Leigh N.D."/>
            <person name="Simon A."/>
            <person name="Yun M.H."/>
        </authorList>
    </citation>
    <scope>NUCLEOTIDE SEQUENCE</scope>
    <source>
        <strain evidence="3">20211129_DDA</strain>
        <tissue evidence="3">Liver</tissue>
    </source>
</reference>
<feature type="chain" id="PRO_5043675609" description="Secreted protein" evidence="2">
    <location>
        <begin position="26"/>
        <end position="123"/>
    </location>
</feature>
<dbReference type="Proteomes" id="UP001066276">
    <property type="component" value="Chromosome 6"/>
</dbReference>
<sequence length="123" mass="13592">MGWTGPTRTVHLLVLPLPLLTRVNLLIHPIAVSHGHPSGNSGVQRACNRFLGGWRSGVVRRRGRRPTGRKKKTGRQESPGHVQQIPGLCRADRTINRLQAEGEQQETGCPIRGQRRQTPGSKT</sequence>
<evidence type="ECO:0000313" key="4">
    <source>
        <dbReference type="Proteomes" id="UP001066276"/>
    </source>
</evidence>
<keyword evidence="4" id="KW-1185">Reference proteome</keyword>
<feature type="region of interest" description="Disordered" evidence="1">
    <location>
        <begin position="57"/>
        <end position="123"/>
    </location>
</feature>
<feature type="signal peptide" evidence="2">
    <location>
        <begin position="1"/>
        <end position="25"/>
    </location>
</feature>
<accession>A0AAV7QXF8</accession>
<evidence type="ECO:0008006" key="5">
    <source>
        <dbReference type="Google" id="ProtNLM"/>
    </source>
</evidence>
<keyword evidence="2" id="KW-0732">Signal</keyword>
<protein>
    <recommendedName>
        <fullName evidence="5">Secreted protein</fullName>
    </recommendedName>
</protein>
<evidence type="ECO:0000256" key="2">
    <source>
        <dbReference type="SAM" id="SignalP"/>
    </source>
</evidence>
<evidence type="ECO:0000313" key="3">
    <source>
        <dbReference type="EMBL" id="KAJ1145212.1"/>
    </source>
</evidence>
<comment type="caution">
    <text evidence="3">The sequence shown here is derived from an EMBL/GenBank/DDBJ whole genome shotgun (WGS) entry which is preliminary data.</text>
</comment>
<evidence type="ECO:0000256" key="1">
    <source>
        <dbReference type="SAM" id="MobiDB-lite"/>
    </source>
</evidence>
<feature type="compositionally biased region" description="Basic residues" evidence="1">
    <location>
        <begin position="58"/>
        <end position="73"/>
    </location>
</feature>
<name>A0AAV7QXF8_PLEWA</name>
<proteinExistence type="predicted"/>
<dbReference type="AlphaFoldDB" id="A0AAV7QXF8"/>
<dbReference type="EMBL" id="JANPWB010000010">
    <property type="protein sequence ID" value="KAJ1145212.1"/>
    <property type="molecule type" value="Genomic_DNA"/>
</dbReference>
<organism evidence="3 4">
    <name type="scientific">Pleurodeles waltl</name>
    <name type="common">Iberian ribbed newt</name>
    <dbReference type="NCBI Taxonomy" id="8319"/>
    <lineage>
        <taxon>Eukaryota</taxon>
        <taxon>Metazoa</taxon>
        <taxon>Chordata</taxon>
        <taxon>Craniata</taxon>
        <taxon>Vertebrata</taxon>
        <taxon>Euteleostomi</taxon>
        <taxon>Amphibia</taxon>
        <taxon>Batrachia</taxon>
        <taxon>Caudata</taxon>
        <taxon>Salamandroidea</taxon>
        <taxon>Salamandridae</taxon>
        <taxon>Pleurodelinae</taxon>
        <taxon>Pleurodeles</taxon>
    </lineage>
</organism>